<dbReference type="NCBIfam" id="TIGR00739">
    <property type="entry name" value="yajC"/>
    <property type="match status" value="1"/>
</dbReference>
<reference evidence="12 13" key="1">
    <citation type="submission" date="2010-12" db="EMBL/GenBank/DDBJ databases">
        <authorList>
            <person name="Muzny D."/>
            <person name="Qin X."/>
            <person name="Deng J."/>
            <person name="Jiang H."/>
            <person name="Liu Y."/>
            <person name="Qu J."/>
            <person name="Song X.-Z."/>
            <person name="Zhang L."/>
            <person name="Thornton R."/>
            <person name="Coyle M."/>
            <person name="Francisco L."/>
            <person name="Jackson L."/>
            <person name="Javaid M."/>
            <person name="Korchina V."/>
            <person name="Kovar C."/>
            <person name="Mata R."/>
            <person name="Mathew T."/>
            <person name="Ngo R."/>
            <person name="Nguyen L."/>
            <person name="Nguyen N."/>
            <person name="Okwuonu G."/>
            <person name="Ongeri F."/>
            <person name="Pham C."/>
            <person name="Simmons D."/>
            <person name="Wilczek-Boney K."/>
            <person name="Hale W."/>
            <person name="Jakkamsetti A."/>
            <person name="Pham P."/>
            <person name="Ruth R."/>
            <person name="San Lucas F."/>
            <person name="Warren J."/>
            <person name="Zhang J."/>
            <person name="Zhao Z."/>
            <person name="Zhou C."/>
            <person name="Zhu D."/>
            <person name="Lee S."/>
            <person name="Bess C."/>
            <person name="Blankenburg K."/>
            <person name="Forbes L."/>
            <person name="Fu Q."/>
            <person name="Gubbala S."/>
            <person name="Hirani K."/>
            <person name="Jayaseelan J.C."/>
            <person name="Lara F."/>
            <person name="Munidasa M."/>
            <person name="Palculict T."/>
            <person name="Patil S."/>
            <person name="Pu L.-L."/>
            <person name="Saada N."/>
            <person name="Tang L."/>
            <person name="Weissenberger G."/>
            <person name="Zhu Y."/>
            <person name="Hemphill L."/>
            <person name="Shang Y."/>
            <person name="Youmans B."/>
            <person name="Ayvaz T."/>
            <person name="Ross M."/>
            <person name="Santibanez J."/>
            <person name="Aqrawi P."/>
            <person name="Gross S."/>
            <person name="Joshi V."/>
            <person name="Fowler G."/>
            <person name="Nazareth L."/>
            <person name="Reid J."/>
            <person name="Worley K."/>
            <person name="Petrosino J."/>
            <person name="Highlander S."/>
            <person name="Gibbs R."/>
        </authorList>
    </citation>
    <scope>NUCLEOTIDE SEQUENCE [LARGE SCALE GENOMIC DNA]</scope>
    <source>
        <strain evidence="12 13">ATCC 23263</strain>
    </source>
</reference>
<evidence type="ECO:0000256" key="5">
    <source>
        <dbReference type="ARBA" id="ARBA00022692"/>
    </source>
</evidence>
<evidence type="ECO:0000313" key="13">
    <source>
        <dbReference type="Proteomes" id="UP000004754"/>
    </source>
</evidence>
<dbReference type="HOGENOM" id="CLU_116157_1_1_9"/>
<proteinExistence type="inferred from homology"/>
<keyword evidence="6" id="KW-0653">Protein transport</keyword>
<organism evidence="12 13">
    <name type="scientific">Pseudoramibacter alactolyticus ATCC 23263</name>
    <dbReference type="NCBI Taxonomy" id="887929"/>
    <lineage>
        <taxon>Bacteria</taxon>
        <taxon>Bacillati</taxon>
        <taxon>Bacillota</taxon>
        <taxon>Clostridia</taxon>
        <taxon>Eubacteriales</taxon>
        <taxon>Eubacteriaceae</taxon>
        <taxon>Pseudoramibacter</taxon>
    </lineage>
</organism>
<evidence type="ECO:0000256" key="10">
    <source>
        <dbReference type="SAM" id="MobiDB-lite"/>
    </source>
</evidence>
<dbReference type="GO" id="GO:0015031">
    <property type="term" value="P:protein transport"/>
    <property type="evidence" value="ECO:0007669"/>
    <property type="project" value="UniProtKB-KW"/>
</dbReference>
<keyword evidence="7 11" id="KW-1133">Transmembrane helix</keyword>
<comment type="subcellular location">
    <subcellularLocation>
        <location evidence="1">Cell membrane</location>
        <topology evidence="1">Single-pass membrane protein</topology>
    </subcellularLocation>
</comment>
<feature type="compositionally biased region" description="Acidic residues" evidence="10">
    <location>
        <begin position="93"/>
        <end position="105"/>
    </location>
</feature>
<gene>
    <name evidence="12" type="primary">yajC</name>
    <name evidence="12" type="ORF">HMP0721_0235</name>
</gene>
<feature type="region of interest" description="Disordered" evidence="10">
    <location>
        <begin position="93"/>
        <end position="134"/>
    </location>
</feature>
<dbReference type="PANTHER" id="PTHR33909:SF1">
    <property type="entry name" value="SEC TRANSLOCON ACCESSORY COMPLEX SUBUNIT YAJC"/>
    <property type="match status" value="1"/>
</dbReference>
<evidence type="ECO:0000256" key="2">
    <source>
        <dbReference type="ARBA" id="ARBA00006742"/>
    </source>
</evidence>
<dbReference type="Pfam" id="PF02699">
    <property type="entry name" value="YajC"/>
    <property type="match status" value="1"/>
</dbReference>
<evidence type="ECO:0000256" key="9">
    <source>
        <dbReference type="ARBA" id="ARBA00023136"/>
    </source>
</evidence>
<dbReference type="PANTHER" id="PTHR33909">
    <property type="entry name" value="SEC TRANSLOCON ACCESSORY COMPLEX SUBUNIT YAJC"/>
    <property type="match status" value="1"/>
</dbReference>
<feature type="compositionally biased region" description="Low complexity" evidence="10">
    <location>
        <begin position="108"/>
        <end position="124"/>
    </location>
</feature>
<evidence type="ECO:0000256" key="3">
    <source>
        <dbReference type="ARBA" id="ARBA00022448"/>
    </source>
</evidence>
<keyword evidence="3" id="KW-0813">Transport</keyword>
<comment type="similarity">
    <text evidence="2">Belongs to the YajC family.</text>
</comment>
<dbReference type="STRING" id="887929.HMP0721_0235"/>
<dbReference type="AlphaFoldDB" id="E6ME02"/>
<keyword evidence="8" id="KW-0811">Translocation</keyword>
<dbReference type="PRINTS" id="PR01853">
    <property type="entry name" value="YAJCTRNLCASE"/>
</dbReference>
<keyword evidence="4" id="KW-1003">Cell membrane</keyword>
<evidence type="ECO:0000313" key="12">
    <source>
        <dbReference type="EMBL" id="EFV02761.1"/>
    </source>
</evidence>
<evidence type="ECO:0000256" key="8">
    <source>
        <dbReference type="ARBA" id="ARBA00023010"/>
    </source>
</evidence>
<name>E6ME02_9FIRM</name>
<keyword evidence="5 11" id="KW-0812">Transmembrane</keyword>
<evidence type="ECO:0000256" key="7">
    <source>
        <dbReference type="ARBA" id="ARBA00022989"/>
    </source>
</evidence>
<comment type="caution">
    <text evidence="12">The sequence shown here is derived from an EMBL/GenBank/DDBJ whole genome shotgun (WGS) entry which is preliminary data.</text>
</comment>
<feature type="transmembrane region" description="Helical" evidence="11">
    <location>
        <begin position="6"/>
        <end position="25"/>
    </location>
</feature>
<dbReference type="eggNOG" id="COG1862">
    <property type="taxonomic scope" value="Bacteria"/>
</dbReference>
<keyword evidence="13" id="KW-1185">Reference proteome</keyword>
<dbReference type="GO" id="GO:0005886">
    <property type="term" value="C:plasma membrane"/>
    <property type="evidence" value="ECO:0007669"/>
    <property type="project" value="UniProtKB-SubCell"/>
</dbReference>
<protein>
    <submittedName>
        <fullName evidence="12">Preprotein translocase, YajC subunit</fullName>
    </submittedName>
</protein>
<accession>E6ME02</accession>
<dbReference type="EMBL" id="AEQN01000005">
    <property type="protein sequence ID" value="EFV02761.1"/>
    <property type="molecule type" value="Genomic_DNA"/>
</dbReference>
<evidence type="ECO:0000256" key="11">
    <source>
        <dbReference type="SAM" id="Phobius"/>
    </source>
</evidence>
<evidence type="ECO:0000256" key="4">
    <source>
        <dbReference type="ARBA" id="ARBA00022475"/>
    </source>
</evidence>
<evidence type="ECO:0000256" key="1">
    <source>
        <dbReference type="ARBA" id="ARBA00004162"/>
    </source>
</evidence>
<dbReference type="Proteomes" id="UP000004754">
    <property type="component" value="Unassembled WGS sequence"/>
</dbReference>
<dbReference type="SMART" id="SM01323">
    <property type="entry name" value="YajC"/>
    <property type="match status" value="1"/>
</dbReference>
<dbReference type="OrthoDB" id="9800132at2"/>
<keyword evidence="9 11" id="KW-0472">Membrane</keyword>
<dbReference type="InterPro" id="IPR003849">
    <property type="entry name" value="Preprotein_translocase_YajC"/>
</dbReference>
<sequence>MKMQGNPLVNILPVIILAVFLYFVMIRPQSKRQKKVNDMLANMKIGDEVMTAGGFYGIINALDDENVVLELLPDFQKVMIRKQSIVKVITAQDEEADAPAEAEEAEASKAAEPQDQPAAEQPEATDTASESENA</sequence>
<evidence type="ECO:0000256" key="6">
    <source>
        <dbReference type="ARBA" id="ARBA00022927"/>
    </source>
</evidence>